<name>A0AAW2TJT4_SESRA</name>
<dbReference type="PANTHER" id="PTHR33137:SF4">
    <property type="entry name" value="MEDIATOR OF RNA POLYMERASE II TRANSCRIPTION SUBUNIT 15A-RELATED"/>
    <property type="match status" value="1"/>
</dbReference>
<dbReference type="InterPro" id="IPR044661">
    <property type="entry name" value="MED15a/b/c-like"/>
</dbReference>
<feature type="region of interest" description="Disordered" evidence="1">
    <location>
        <begin position="489"/>
        <end position="618"/>
    </location>
</feature>
<reference evidence="2" key="1">
    <citation type="submission" date="2020-06" db="EMBL/GenBank/DDBJ databases">
        <authorList>
            <person name="Li T."/>
            <person name="Hu X."/>
            <person name="Zhang T."/>
            <person name="Song X."/>
            <person name="Zhang H."/>
            <person name="Dai N."/>
            <person name="Sheng W."/>
            <person name="Hou X."/>
            <person name="Wei L."/>
        </authorList>
    </citation>
    <scope>NUCLEOTIDE SEQUENCE</scope>
    <source>
        <strain evidence="2">G02</strain>
        <tissue evidence="2">Leaf</tissue>
    </source>
</reference>
<protein>
    <submittedName>
        <fullName evidence="2">Mediator of RNA polymerase II transcription subunita</fullName>
    </submittedName>
</protein>
<accession>A0AAW2TJT4</accession>
<feature type="compositionally biased region" description="Low complexity" evidence="1">
    <location>
        <begin position="556"/>
        <end position="571"/>
    </location>
</feature>
<organism evidence="2">
    <name type="scientific">Sesamum radiatum</name>
    <name type="common">Black benniseed</name>
    <dbReference type="NCBI Taxonomy" id="300843"/>
    <lineage>
        <taxon>Eukaryota</taxon>
        <taxon>Viridiplantae</taxon>
        <taxon>Streptophyta</taxon>
        <taxon>Embryophyta</taxon>
        <taxon>Tracheophyta</taxon>
        <taxon>Spermatophyta</taxon>
        <taxon>Magnoliopsida</taxon>
        <taxon>eudicotyledons</taxon>
        <taxon>Gunneridae</taxon>
        <taxon>Pentapetalae</taxon>
        <taxon>asterids</taxon>
        <taxon>lamiids</taxon>
        <taxon>Lamiales</taxon>
        <taxon>Pedaliaceae</taxon>
        <taxon>Sesamum</taxon>
    </lineage>
</organism>
<evidence type="ECO:0000313" key="2">
    <source>
        <dbReference type="EMBL" id="KAL0404768.1"/>
    </source>
</evidence>
<sequence length="852" mass="95092">MDEGSGRSAADIEEWMKELLPDHDDVAGDIVGCISVLQEFSDVNSDSQYIYTILISATGIEAYDIVCAIMFLVLCYQSAVFNCPFLVDTISNINPGMWQQSQSSSDSQNSSVRQSMASSFPPLFEEFSQTQTSGNMAPNFRQQQLLQKQMVERPNFYQLPMQSNTYPSNIRQHQPTQQQTSLGFQSTSPMMIKHQESFNVRQHADQTSLQKSLEAQTGLGSERVHPKFQMSAFHQQSQNLTLVDQFKPGNQSQGMHLGPSQESTPQVELTNSTDWVNPAFQKATNTETVIRCEKARIFTEKTFKFLNMSRSDLLHWQKEKLYQAMNEVIKHFGRARAGNSLPVKQTQQVDASGNHLEAAAQMQQRESYPQFNSTPPNLHQSLRQGGALSLPATSVISFKVGSSSIGNSCQYSPMRLNQQWGQHGGMVLPHKSPQVSSDHRPLRMLLHPTDGVAQNNNLGTQQTVASSRNVLNSLDYAVSAIAEQNKQQDQAIKRQKMKQPVPQMFQRRNEDTNLRRFVGFNQRWSPLPPSSSSPFAMSPQNSQQSSSQLELKELSSKLSRSATPSLSASPSAPLPSPLTPLTPSSVPADSMRSPLSLEESSKLPKISAAPSQLPSQETNQNQLVIDTQGLSKSCLQAESTCTGDQKSEGDPFQRLVEVVKSISSRALHASLRDINAVTSLTDRITGRLLHDESTKVLFHDLADDLSNCDGGDSSPVDRTSKKQRMERRLDSMTLNDLTTETEFFPQTKRLEKRTGSDEGTLIRCSYIPVGHSWNIKIPNTRCDADEGKYLWMKAKSRFTLSLRKFSQPISLKEMVETWDFCAREVFHGFAEQMGGGDFSSRYGKWENCVVAA</sequence>
<dbReference type="PANTHER" id="PTHR33137">
    <property type="entry name" value="MEDIATOR OF RNA POLYMERASE II TRANSCRIPTION SUBUNIT 15A-RELATED"/>
    <property type="match status" value="1"/>
</dbReference>
<reference evidence="2" key="2">
    <citation type="journal article" date="2024" name="Plant">
        <title>Genomic evolution and insights into agronomic trait innovations of Sesamum species.</title>
        <authorList>
            <person name="Miao H."/>
            <person name="Wang L."/>
            <person name="Qu L."/>
            <person name="Liu H."/>
            <person name="Sun Y."/>
            <person name="Le M."/>
            <person name="Wang Q."/>
            <person name="Wei S."/>
            <person name="Zheng Y."/>
            <person name="Lin W."/>
            <person name="Duan Y."/>
            <person name="Cao H."/>
            <person name="Xiong S."/>
            <person name="Wang X."/>
            <person name="Wei L."/>
            <person name="Li C."/>
            <person name="Ma Q."/>
            <person name="Ju M."/>
            <person name="Zhao R."/>
            <person name="Li G."/>
            <person name="Mu C."/>
            <person name="Tian Q."/>
            <person name="Mei H."/>
            <person name="Zhang T."/>
            <person name="Gao T."/>
            <person name="Zhang H."/>
        </authorList>
    </citation>
    <scope>NUCLEOTIDE SEQUENCE</scope>
    <source>
        <strain evidence="2">G02</strain>
    </source>
</reference>
<evidence type="ECO:0000256" key="1">
    <source>
        <dbReference type="SAM" id="MobiDB-lite"/>
    </source>
</evidence>
<feature type="compositionally biased region" description="Low complexity" evidence="1">
    <location>
        <begin position="532"/>
        <end position="549"/>
    </location>
</feature>
<dbReference type="EMBL" id="JACGWJ010000008">
    <property type="protein sequence ID" value="KAL0404768.1"/>
    <property type="molecule type" value="Genomic_DNA"/>
</dbReference>
<dbReference type="GO" id="GO:0003713">
    <property type="term" value="F:transcription coactivator activity"/>
    <property type="evidence" value="ECO:0007669"/>
    <property type="project" value="InterPro"/>
</dbReference>
<dbReference type="GO" id="GO:0031490">
    <property type="term" value="F:chromatin DNA binding"/>
    <property type="evidence" value="ECO:0007669"/>
    <property type="project" value="InterPro"/>
</dbReference>
<feature type="compositionally biased region" description="Low complexity" evidence="1">
    <location>
        <begin position="581"/>
        <end position="598"/>
    </location>
</feature>
<dbReference type="AlphaFoldDB" id="A0AAW2TJT4"/>
<gene>
    <name evidence="2" type="ORF">Sradi_2117600</name>
</gene>
<feature type="compositionally biased region" description="Polar residues" evidence="1">
    <location>
        <begin position="609"/>
        <end position="618"/>
    </location>
</feature>
<comment type="caution">
    <text evidence="2">The sequence shown here is derived from an EMBL/GenBank/DDBJ whole genome shotgun (WGS) entry which is preliminary data.</text>
</comment>
<proteinExistence type="predicted"/>